<evidence type="ECO:0000256" key="2">
    <source>
        <dbReference type="ARBA" id="ARBA00023015"/>
    </source>
</evidence>
<keyword evidence="2" id="KW-0805">Transcription regulation</keyword>
<dbReference type="EMBL" id="BAABCJ010000002">
    <property type="protein sequence ID" value="GAA3700702.1"/>
    <property type="molecule type" value="Genomic_DNA"/>
</dbReference>
<dbReference type="GO" id="GO:0003677">
    <property type="term" value="F:DNA binding"/>
    <property type="evidence" value="ECO:0007669"/>
    <property type="project" value="UniProtKB-KW"/>
</dbReference>
<evidence type="ECO:0000256" key="1">
    <source>
        <dbReference type="ARBA" id="ARBA00022491"/>
    </source>
</evidence>
<proteinExistence type="predicted"/>
<dbReference type="Proteomes" id="UP001501536">
    <property type="component" value="Unassembled WGS sequence"/>
</dbReference>
<dbReference type="InterPro" id="IPR028082">
    <property type="entry name" value="Peripla_BP_I"/>
</dbReference>
<dbReference type="PANTHER" id="PTHR30146:SF148">
    <property type="entry name" value="HTH-TYPE TRANSCRIPTIONAL REPRESSOR PURR-RELATED"/>
    <property type="match status" value="1"/>
</dbReference>
<name>A0ABP7D8I5_9MICC</name>
<evidence type="ECO:0000313" key="6">
    <source>
        <dbReference type="EMBL" id="GAA3700702.1"/>
    </source>
</evidence>
<evidence type="ECO:0000256" key="4">
    <source>
        <dbReference type="ARBA" id="ARBA00023163"/>
    </source>
</evidence>
<dbReference type="InterPro" id="IPR010982">
    <property type="entry name" value="Lambda_DNA-bd_dom_sf"/>
</dbReference>
<dbReference type="Gene3D" id="3.40.50.2300">
    <property type="match status" value="2"/>
</dbReference>
<comment type="caution">
    <text evidence="6">The sequence shown here is derived from an EMBL/GenBank/DDBJ whole genome shotgun (WGS) entry which is preliminary data.</text>
</comment>
<sequence length="349" mass="36747">MAQHRPTAQDVAKLAGASRSAVSMVMNGTADGNVAPETQERIRLAAAELDYTPHPIAAGLRRQRSEMIGLVTDEAASSPFAGRMLSGASQAASERGYLTVIADAGGPGEDTSHYIEELRRRRVDGLILATTSLRTLRAPDGLRLIPSVLANCHDEPLSLDSIMPDERRGGREATEHLISLGHRRITWIGGGEDVDARPLRIRGFQEALAAAGLPPGDVVAAGWDINDGFTAALPLFSAAREHRPDAVFCANDRVAAGALLAARTAGLSVPGDVSIMGYDDQRHLADATVPGLTTMALPHEEIGRVAADRVVDRIEGGGPSVPAGTAPQEVLLQCRLVVRGTTGPRRPAA</sequence>
<dbReference type="PROSITE" id="PS50932">
    <property type="entry name" value="HTH_LACI_2"/>
    <property type="match status" value="1"/>
</dbReference>
<dbReference type="Gene3D" id="1.10.260.40">
    <property type="entry name" value="lambda repressor-like DNA-binding domains"/>
    <property type="match status" value="1"/>
</dbReference>
<protein>
    <submittedName>
        <fullName evidence="6">LacI family DNA-binding transcriptional regulator</fullName>
    </submittedName>
</protein>
<dbReference type="PANTHER" id="PTHR30146">
    <property type="entry name" value="LACI-RELATED TRANSCRIPTIONAL REPRESSOR"/>
    <property type="match status" value="1"/>
</dbReference>
<dbReference type="InterPro" id="IPR000843">
    <property type="entry name" value="HTH_LacI"/>
</dbReference>
<dbReference type="SUPFAM" id="SSF47413">
    <property type="entry name" value="lambda repressor-like DNA-binding domains"/>
    <property type="match status" value="1"/>
</dbReference>
<dbReference type="SMART" id="SM00354">
    <property type="entry name" value="HTH_LACI"/>
    <property type="match status" value="1"/>
</dbReference>
<keyword evidence="3 6" id="KW-0238">DNA-binding</keyword>
<evidence type="ECO:0000259" key="5">
    <source>
        <dbReference type="PROSITE" id="PS50932"/>
    </source>
</evidence>
<keyword evidence="4" id="KW-0804">Transcription</keyword>
<gene>
    <name evidence="6" type="ORF">GCM10022377_12550</name>
</gene>
<feature type="domain" description="HTH lacI-type" evidence="5">
    <location>
        <begin position="6"/>
        <end position="62"/>
    </location>
</feature>
<organism evidence="6 7">
    <name type="scientific">Zhihengliuella alba</name>
    <dbReference type="NCBI Taxonomy" id="547018"/>
    <lineage>
        <taxon>Bacteria</taxon>
        <taxon>Bacillati</taxon>
        <taxon>Actinomycetota</taxon>
        <taxon>Actinomycetes</taxon>
        <taxon>Micrococcales</taxon>
        <taxon>Micrococcaceae</taxon>
        <taxon>Zhihengliuella</taxon>
    </lineage>
</organism>
<dbReference type="SUPFAM" id="SSF53822">
    <property type="entry name" value="Periplasmic binding protein-like I"/>
    <property type="match status" value="1"/>
</dbReference>
<accession>A0ABP7D8I5</accession>
<dbReference type="InterPro" id="IPR001761">
    <property type="entry name" value="Peripla_BP/Lac1_sug-bd_dom"/>
</dbReference>
<dbReference type="Pfam" id="PF00356">
    <property type="entry name" value="LacI"/>
    <property type="match status" value="1"/>
</dbReference>
<keyword evidence="7" id="KW-1185">Reference proteome</keyword>
<keyword evidence="1" id="KW-0678">Repressor</keyword>
<evidence type="ECO:0000256" key="3">
    <source>
        <dbReference type="ARBA" id="ARBA00023125"/>
    </source>
</evidence>
<dbReference type="CDD" id="cd01392">
    <property type="entry name" value="HTH_LacI"/>
    <property type="match status" value="1"/>
</dbReference>
<dbReference type="CDD" id="cd06288">
    <property type="entry name" value="PBP1_sucrose_transcription_regulator"/>
    <property type="match status" value="1"/>
</dbReference>
<dbReference type="RefSeq" id="WP_344881660.1">
    <property type="nucleotide sequence ID" value="NZ_BAABCJ010000002.1"/>
</dbReference>
<dbReference type="Pfam" id="PF00532">
    <property type="entry name" value="Peripla_BP_1"/>
    <property type="match status" value="1"/>
</dbReference>
<evidence type="ECO:0000313" key="7">
    <source>
        <dbReference type="Proteomes" id="UP001501536"/>
    </source>
</evidence>
<reference evidence="7" key="1">
    <citation type="journal article" date="2019" name="Int. J. Syst. Evol. Microbiol.">
        <title>The Global Catalogue of Microorganisms (GCM) 10K type strain sequencing project: providing services to taxonomists for standard genome sequencing and annotation.</title>
        <authorList>
            <consortium name="The Broad Institute Genomics Platform"/>
            <consortium name="The Broad Institute Genome Sequencing Center for Infectious Disease"/>
            <person name="Wu L."/>
            <person name="Ma J."/>
        </authorList>
    </citation>
    <scope>NUCLEOTIDE SEQUENCE [LARGE SCALE GENOMIC DNA]</scope>
    <source>
        <strain evidence="7">JCM 16961</strain>
    </source>
</reference>